<evidence type="ECO:0000313" key="4">
    <source>
        <dbReference type="EMBL" id="GGF49314.1"/>
    </source>
</evidence>
<dbReference type="PANTHER" id="PTHR42693">
    <property type="entry name" value="ARYLSULFATASE FAMILY MEMBER"/>
    <property type="match status" value="1"/>
</dbReference>
<comment type="similarity">
    <text evidence="1">Belongs to the sulfatase family.</text>
</comment>
<dbReference type="Proteomes" id="UP000647339">
    <property type="component" value="Unassembled WGS sequence"/>
</dbReference>
<dbReference type="Pfam" id="PF00884">
    <property type="entry name" value="Sulfatase"/>
    <property type="match status" value="2"/>
</dbReference>
<dbReference type="SUPFAM" id="SSF53649">
    <property type="entry name" value="Alkaline phosphatase-like"/>
    <property type="match status" value="1"/>
</dbReference>
<dbReference type="PANTHER" id="PTHR42693:SF53">
    <property type="entry name" value="ENDO-4-O-SULFATASE"/>
    <property type="match status" value="1"/>
</dbReference>
<gene>
    <name evidence="4" type="ORF">GCM10011339_42410</name>
</gene>
<keyword evidence="2" id="KW-0378">Hydrolase</keyword>
<dbReference type="InterPro" id="IPR050738">
    <property type="entry name" value="Sulfatase"/>
</dbReference>
<reference evidence="5" key="1">
    <citation type="journal article" date="2019" name="Int. J. Syst. Evol. Microbiol.">
        <title>The Global Catalogue of Microorganisms (GCM) 10K type strain sequencing project: providing services to taxonomists for standard genome sequencing and annotation.</title>
        <authorList>
            <consortium name="The Broad Institute Genomics Platform"/>
            <consortium name="The Broad Institute Genome Sequencing Center for Infectious Disease"/>
            <person name="Wu L."/>
            <person name="Ma J."/>
        </authorList>
    </citation>
    <scope>NUCLEOTIDE SEQUENCE [LARGE SCALE GENOMIC DNA]</scope>
    <source>
        <strain evidence="5">CGMCC 1.15407</strain>
    </source>
</reference>
<proteinExistence type="inferred from homology"/>
<dbReference type="EMBL" id="BMIU01000031">
    <property type="protein sequence ID" value="GGF49314.1"/>
    <property type="molecule type" value="Genomic_DNA"/>
</dbReference>
<dbReference type="Gene3D" id="3.40.720.10">
    <property type="entry name" value="Alkaline Phosphatase, subunit A"/>
    <property type="match status" value="1"/>
</dbReference>
<feature type="domain" description="Sulfatase N-terminal" evidence="3">
    <location>
        <begin position="133"/>
        <end position="277"/>
    </location>
</feature>
<comment type="caution">
    <text evidence="4">The sequence shown here is derived from an EMBL/GenBank/DDBJ whole genome shotgun (WGS) entry which is preliminary data.</text>
</comment>
<evidence type="ECO:0000259" key="3">
    <source>
        <dbReference type="Pfam" id="PF00884"/>
    </source>
</evidence>
<name>A0ABQ1VAK8_9BACT</name>
<dbReference type="InterPro" id="IPR017850">
    <property type="entry name" value="Alkaline_phosphatase_core_sf"/>
</dbReference>
<dbReference type="CDD" id="cd16027">
    <property type="entry name" value="SGSH"/>
    <property type="match status" value="1"/>
</dbReference>
<feature type="domain" description="Sulfatase N-terminal" evidence="3">
    <location>
        <begin position="16"/>
        <end position="117"/>
    </location>
</feature>
<evidence type="ECO:0000313" key="5">
    <source>
        <dbReference type="Proteomes" id="UP000647339"/>
    </source>
</evidence>
<dbReference type="RefSeq" id="WP_137403687.1">
    <property type="nucleotide sequence ID" value="NZ_BMIU01000031.1"/>
</dbReference>
<evidence type="ECO:0000256" key="1">
    <source>
        <dbReference type="ARBA" id="ARBA00008779"/>
    </source>
</evidence>
<protein>
    <submittedName>
        <fullName evidence="4">Sulfatase</fullName>
    </submittedName>
</protein>
<organism evidence="4 5">
    <name type="scientific">Echinicola rosea</name>
    <dbReference type="NCBI Taxonomy" id="1807691"/>
    <lineage>
        <taxon>Bacteria</taxon>
        <taxon>Pseudomonadati</taxon>
        <taxon>Bacteroidota</taxon>
        <taxon>Cytophagia</taxon>
        <taxon>Cytophagales</taxon>
        <taxon>Cyclobacteriaceae</taxon>
        <taxon>Echinicola</taxon>
    </lineage>
</organism>
<accession>A0ABQ1VAK8</accession>
<sequence>MPSSSKAQNDNEGSRPNIVWIMLEDWSNDLGCYGTEGIQTPITDELASQGARYTNAFCTSPVCSTSRSAMLTGFHQNYIGAQQHRTAEKDKEELPHGIKPLPLLLKEAGYYTALMKSTKTDANFKGDLGFMGDDWKDRKKGQPFFAQITLTGTHRAWKRDPLNPIAIDEVVLPPYYADTPFARRDWANGLEQMQLCDREIGEILCRLEDEGLAKNTLVILIGDNGRCHIRGKQFLYDPGIQVPLIMRWPGQIEAGRVRDDLVQSIDVTASILDAAGVKPTTPLHGKSLFSDHLSTRQYIFAARDRMGDTHDAMRTIRSEEYKLIHNLMPERAWLQFSGYKEDNYPMLAEMNVMYLEGKLNEDQAKFFAPTKPEFELYHISRDPYELQNLAYEKEYGAIKDTLLAELYEWRKSIHDQGVSQEFRMGGLSSKYPTRTLEEWKERYESWKPYVFRSPDEEVVHPFH</sequence>
<dbReference type="InterPro" id="IPR000917">
    <property type="entry name" value="Sulfatase_N"/>
</dbReference>
<keyword evidence="5" id="KW-1185">Reference proteome</keyword>
<evidence type="ECO:0000256" key="2">
    <source>
        <dbReference type="ARBA" id="ARBA00022801"/>
    </source>
</evidence>